<comment type="caution">
    <text evidence="10">The sequence shown here is derived from an EMBL/GenBank/DDBJ whole genome shotgun (WGS) entry which is preliminary data.</text>
</comment>
<evidence type="ECO:0000256" key="8">
    <source>
        <dbReference type="SAM" id="Phobius"/>
    </source>
</evidence>
<dbReference type="InterPro" id="IPR051258">
    <property type="entry name" value="Diverse_Substrate_Transporter"/>
</dbReference>
<dbReference type="RefSeq" id="WP_212019097.1">
    <property type="nucleotide sequence ID" value="NZ_JAAFYZ010000224.1"/>
</dbReference>
<proteinExistence type="inferred from homology"/>
<feature type="domain" description="EamA" evidence="9">
    <location>
        <begin position="63"/>
        <end position="193"/>
    </location>
</feature>
<dbReference type="InterPro" id="IPR037185">
    <property type="entry name" value="EmrE-like"/>
</dbReference>
<dbReference type="InterPro" id="IPR000620">
    <property type="entry name" value="EamA_dom"/>
</dbReference>
<feature type="transmembrane region" description="Helical" evidence="8">
    <location>
        <begin position="206"/>
        <end position="229"/>
    </location>
</feature>
<protein>
    <submittedName>
        <fullName evidence="10">DMT family transporter</fullName>
    </submittedName>
</protein>
<feature type="domain" description="EamA" evidence="9">
    <location>
        <begin position="205"/>
        <end position="339"/>
    </location>
</feature>
<evidence type="ECO:0000256" key="6">
    <source>
        <dbReference type="ARBA" id="ARBA00023136"/>
    </source>
</evidence>
<feature type="transmembrane region" description="Helical" evidence="8">
    <location>
        <begin position="299"/>
        <end position="319"/>
    </location>
</feature>
<accession>A0ABS5L3Q0</accession>
<sequence length="344" mass="34772">MSTTTDAVGSAEASGATAPGATVPAAAAGTTAEAPARRDQGGQSDQRNQHGHRTQRSHTTRHILQGTLAMSILGASTAVSVHLTRYPVLGGQALRYTLAAAVFAVIVRRADLPRIRPTAREWLQLVLLSATGLVLFNVFVLAALRHTDAATLGSVVACSPLVLAVAGPLVARTGKRLRPGPVVGAAVLVVAGSAMVQGFGHGSPAGIVFAVLTLVCEALFSLLAVPLLPKFGELRVSAHVTAIAVPILLVTGLATDGTGMLRVPTLAETAALLYLALPLTVFAFLLWYRALSGLGPQRAGLLIGTVPVAACAASAALGVGTPGPAQLAGVAVVVAGIVFGLVKS</sequence>
<evidence type="ECO:0000313" key="10">
    <source>
        <dbReference type="EMBL" id="MBS2552987.1"/>
    </source>
</evidence>
<keyword evidence="3" id="KW-1003">Cell membrane</keyword>
<feature type="transmembrane region" description="Helical" evidence="8">
    <location>
        <begin position="266"/>
        <end position="287"/>
    </location>
</feature>
<feature type="transmembrane region" description="Helical" evidence="8">
    <location>
        <begin position="325"/>
        <end position="342"/>
    </location>
</feature>
<organism evidence="10 11">
    <name type="scientific">Catenulispora pinistramenti</name>
    <dbReference type="NCBI Taxonomy" id="2705254"/>
    <lineage>
        <taxon>Bacteria</taxon>
        <taxon>Bacillati</taxon>
        <taxon>Actinomycetota</taxon>
        <taxon>Actinomycetes</taxon>
        <taxon>Catenulisporales</taxon>
        <taxon>Catenulisporaceae</taxon>
        <taxon>Catenulispora</taxon>
    </lineage>
</organism>
<feature type="compositionally biased region" description="Low complexity" evidence="7">
    <location>
        <begin position="13"/>
        <end position="34"/>
    </location>
</feature>
<evidence type="ECO:0000256" key="4">
    <source>
        <dbReference type="ARBA" id="ARBA00022692"/>
    </source>
</evidence>
<dbReference type="Pfam" id="PF00892">
    <property type="entry name" value="EamA"/>
    <property type="match status" value="2"/>
</dbReference>
<gene>
    <name evidence="10" type="ORF">KGQ19_39655</name>
</gene>
<dbReference type="PANTHER" id="PTHR42920">
    <property type="entry name" value="OS03G0707200 PROTEIN-RELATED"/>
    <property type="match status" value="1"/>
</dbReference>
<feature type="transmembrane region" description="Helical" evidence="8">
    <location>
        <begin position="93"/>
        <end position="110"/>
    </location>
</feature>
<keyword evidence="4 8" id="KW-0812">Transmembrane</keyword>
<feature type="transmembrane region" description="Helical" evidence="8">
    <location>
        <begin position="236"/>
        <end position="254"/>
    </location>
</feature>
<feature type="transmembrane region" description="Helical" evidence="8">
    <location>
        <begin position="122"/>
        <end position="144"/>
    </location>
</feature>
<dbReference type="PANTHER" id="PTHR42920:SF11">
    <property type="entry name" value="INNER MEMBRANE PROTEIN YTFF"/>
    <property type="match status" value="1"/>
</dbReference>
<keyword evidence="6 8" id="KW-0472">Membrane</keyword>
<evidence type="ECO:0000256" key="5">
    <source>
        <dbReference type="ARBA" id="ARBA00022989"/>
    </source>
</evidence>
<keyword evidence="11" id="KW-1185">Reference proteome</keyword>
<feature type="compositionally biased region" description="Basic residues" evidence="7">
    <location>
        <begin position="49"/>
        <end position="60"/>
    </location>
</feature>
<reference evidence="10 11" key="1">
    <citation type="submission" date="2020-02" db="EMBL/GenBank/DDBJ databases">
        <title>Acidophilic actinobacteria isolated from forest soil.</title>
        <authorList>
            <person name="Golinska P."/>
        </authorList>
    </citation>
    <scope>NUCLEOTIDE SEQUENCE [LARGE SCALE GENOMIC DNA]</scope>
    <source>
        <strain evidence="10 11">NL8</strain>
    </source>
</reference>
<evidence type="ECO:0000259" key="9">
    <source>
        <dbReference type="Pfam" id="PF00892"/>
    </source>
</evidence>
<comment type="subcellular location">
    <subcellularLocation>
        <location evidence="1">Cell membrane</location>
        <topology evidence="1">Multi-pass membrane protein</topology>
    </subcellularLocation>
</comment>
<feature type="transmembrane region" description="Helical" evidence="8">
    <location>
        <begin position="63"/>
        <end position="81"/>
    </location>
</feature>
<evidence type="ECO:0000256" key="1">
    <source>
        <dbReference type="ARBA" id="ARBA00004651"/>
    </source>
</evidence>
<keyword evidence="5 8" id="KW-1133">Transmembrane helix</keyword>
<comment type="similarity">
    <text evidence="2">Belongs to the EamA transporter family.</text>
</comment>
<evidence type="ECO:0000256" key="7">
    <source>
        <dbReference type="SAM" id="MobiDB-lite"/>
    </source>
</evidence>
<feature type="transmembrane region" description="Helical" evidence="8">
    <location>
        <begin position="150"/>
        <end position="170"/>
    </location>
</feature>
<dbReference type="SUPFAM" id="SSF103481">
    <property type="entry name" value="Multidrug resistance efflux transporter EmrE"/>
    <property type="match status" value="2"/>
</dbReference>
<evidence type="ECO:0000313" key="11">
    <source>
        <dbReference type="Proteomes" id="UP000730482"/>
    </source>
</evidence>
<feature type="transmembrane region" description="Helical" evidence="8">
    <location>
        <begin position="182"/>
        <end position="200"/>
    </location>
</feature>
<dbReference type="Proteomes" id="UP000730482">
    <property type="component" value="Unassembled WGS sequence"/>
</dbReference>
<evidence type="ECO:0000256" key="3">
    <source>
        <dbReference type="ARBA" id="ARBA00022475"/>
    </source>
</evidence>
<dbReference type="EMBL" id="JAAFYZ010000224">
    <property type="protein sequence ID" value="MBS2552987.1"/>
    <property type="molecule type" value="Genomic_DNA"/>
</dbReference>
<name>A0ABS5L3Q0_9ACTN</name>
<feature type="region of interest" description="Disordered" evidence="7">
    <location>
        <begin position="1"/>
        <end position="60"/>
    </location>
</feature>
<evidence type="ECO:0000256" key="2">
    <source>
        <dbReference type="ARBA" id="ARBA00007362"/>
    </source>
</evidence>